<dbReference type="RefSeq" id="WP_090054799.1">
    <property type="nucleotide sequence ID" value="NZ_FNCC01000013.1"/>
</dbReference>
<keyword evidence="6" id="KW-1185">Reference proteome</keyword>
<proteinExistence type="inferred from homology"/>
<name>A0A1G7YDD6_9PSEU</name>
<evidence type="ECO:0000256" key="4">
    <source>
        <dbReference type="ARBA" id="ARBA00023186"/>
    </source>
</evidence>
<sequence length="238" mass="25340">MIALSTTEFEVCWQVLGLGPLPLVLHLPSEGRTEAERREVVAQAARVLRHPGLRPHLTTLAAHDWAVDSRVLGARRLRARGAAAGTRGVIAVHEGDHVVLRPMAADTVVMGMALLAGDVPAAPGTAVNVRADALDRVREPHRLGETLLALGERPADVRGLERLCAGAHTRGQFSVPAVKDVVAFHDTPAGRCLQLRRDGWVTVLPASTTQLADRIGQLLHGEGGRRAGQGGRHPAVAR</sequence>
<reference evidence="6" key="1">
    <citation type="submission" date="2016-10" db="EMBL/GenBank/DDBJ databases">
        <authorList>
            <person name="Varghese N."/>
            <person name="Submissions S."/>
        </authorList>
    </citation>
    <scope>NUCLEOTIDE SEQUENCE [LARGE SCALE GENOMIC DNA]</scope>
    <source>
        <strain evidence="6">CGMCC 4.3506</strain>
    </source>
</reference>
<protein>
    <submittedName>
        <fullName evidence="5">EspG family protein</fullName>
    </submittedName>
</protein>
<dbReference type="STRING" id="200378.SAMN05216553_113234"/>
<dbReference type="Pfam" id="PF14011">
    <property type="entry name" value="ESX-1_EspG"/>
    <property type="match status" value="1"/>
</dbReference>
<gene>
    <name evidence="5" type="ORF">SAMN05216553_113234</name>
</gene>
<keyword evidence="4" id="KW-0143">Chaperone</keyword>
<dbReference type="AlphaFoldDB" id="A0A1G7YDD6"/>
<comment type="similarity">
    <text evidence="2">Belongs to the EspG family.</text>
</comment>
<dbReference type="Proteomes" id="UP000199623">
    <property type="component" value="Unassembled WGS sequence"/>
</dbReference>
<evidence type="ECO:0000256" key="2">
    <source>
        <dbReference type="ARBA" id="ARBA00006411"/>
    </source>
</evidence>
<evidence type="ECO:0000313" key="5">
    <source>
        <dbReference type="EMBL" id="SDG94355.1"/>
    </source>
</evidence>
<evidence type="ECO:0000256" key="1">
    <source>
        <dbReference type="ARBA" id="ARBA00004496"/>
    </source>
</evidence>
<accession>A0A1G7YDD6</accession>
<dbReference type="EMBL" id="FNCC01000013">
    <property type="protein sequence ID" value="SDG94355.1"/>
    <property type="molecule type" value="Genomic_DNA"/>
</dbReference>
<evidence type="ECO:0000256" key="3">
    <source>
        <dbReference type="ARBA" id="ARBA00022490"/>
    </source>
</evidence>
<evidence type="ECO:0000313" key="6">
    <source>
        <dbReference type="Proteomes" id="UP000199623"/>
    </source>
</evidence>
<keyword evidence="3" id="KW-0963">Cytoplasm</keyword>
<dbReference type="OrthoDB" id="3694910at2"/>
<comment type="subcellular location">
    <subcellularLocation>
        <location evidence="1">Cytoplasm</location>
    </subcellularLocation>
</comment>
<dbReference type="InterPro" id="IPR025734">
    <property type="entry name" value="EspG"/>
</dbReference>
<organism evidence="5 6">
    <name type="scientific">Lentzea fradiae</name>
    <dbReference type="NCBI Taxonomy" id="200378"/>
    <lineage>
        <taxon>Bacteria</taxon>
        <taxon>Bacillati</taxon>
        <taxon>Actinomycetota</taxon>
        <taxon>Actinomycetes</taxon>
        <taxon>Pseudonocardiales</taxon>
        <taxon>Pseudonocardiaceae</taxon>
        <taxon>Lentzea</taxon>
    </lineage>
</organism>